<dbReference type="EMBL" id="JACSQB010000050">
    <property type="protein sequence ID" value="MBD8046817.1"/>
    <property type="molecule type" value="Genomic_DNA"/>
</dbReference>
<dbReference type="InterPro" id="IPR015797">
    <property type="entry name" value="NUDIX_hydrolase-like_dom_sf"/>
</dbReference>
<feature type="domain" description="Nudix hydrolase" evidence="7">
    <location>
        <begin position="21"/>
        <end position="154"/>
    </location>
</feature>
<keyword evidence="5" id="KW-0460">Magnesium</keyword>
<reference evidence="8 9" key="1">
    <citation type="submission" date="2020-08" db="EMBL/GenBank/DDBJ databases">
        <title>A Genomic Blueprint of the Chicken Gut Microbiome.</title>
        <authorList>
            <person name="Gilroy R."/>
            <person name="Ravi A."/>
            <person name="Getino M."/>
            <person name="Pursley I."/>
            <person name="Horton D.L."/>
            <person name="Alikhan N.-F."/>
            <person name="Baker D."/>
            <person name="Gharbi K."/>
            <person name="Hall N."/>
            <person name="Watson M."/>
            <person name="Adriaenssens E.M."/>
            <person name="Foster-Nyarko E."/>
            <person name="Jarju S."/>
            <person name="Secka A."/>
            <person name="Antonio M."/>
            <person name="Oren A."/>
            <person name="Chaudhuri R."/>
            <person name="La Ragione R.M."/>
            <person name="Hildebrand F."/>
            <person name="Pallen M.J."/>
        </authorList>
    </citation>
    <scope>NUCLEOTIDE SEQUENCE [LARGE SCALE GENOMIC DNA]</scope>
    <source>
        <strain evidence="8 9">N37</strain>
    </source>
</reference>
<evidence type="ECO:0000256" key="6">
    <source>
        <dbReference type="ARBA" id="ARBA00023211"/>
    </source>
</evidence>
<keyword evidence="6" id="KW-0464">Manganese</keyword>
<evidence type="ECO:0000313" key="9">
    <source>
        <dbReference type="Proteomes" id="UP000627166"/>
    </source>
</evidence>
<gene>
    <name evidence="8" type="ORF">H9637_07140</name>
</gene>
<dbReference type="InterPro" id="IPR045121">
    <property type="entry name" value="CoAse"/>
</dbReference>
<evidence type="ECO:0000256" key="4">
    <source>
        <dbReference type="ARBA" id="ARBA00022801"/>
    </source>
</evidence>
<evidence type="ECO:0000313" key="8">
    <source>
        <dbReference type="EMBL" id="MBD8046817.1"/>
    </source>
</evidence>
<evidence type="ECO:0000256" key="1">
    <source>
        <dbReference type="ARBA" id="ARBA00001936"/>
    </source>
</evidence>
<dbReference type="Pfam" id="PF00293">
    <property type="entry name" value="NUDIX"/>
    <property type="match status" value="1"/>
</dbReference>
<comment type="cofactor">
    <cofactor evidence="2">
        <name>Mg(2+)</name>
        <dbReference type="ChEBI" id="CHEBI:18420"/>
    </cofactor>
</comment>
<comment type="caution">
    <text evidence="8">The sequence shown here is derived from an EMBL/GenBank/DDBJ whole genome shotgun (WGS) entry which is preliminary data.</text>
</comment>
<dbReference type="RefSeq" id="WP_191739794.1">
    <property type="nucleotide sequence ID" value="NZ_JACSQB010000050.1"/>
</dbReference>
<evidence type="ECO:0000256" key="2">
    <source>
        <dbReference type="ARBA" id="ARBA00001946"/>
    </source>
</evidence>
<accession>A0ABR8YRC3</accession>
<keyword evidence="9" id="KW-1185">Reference proteome</keyword>
<dbReference type="PANTHER" id="PTHR12992">
    <property type="entry name" value="NUDIX HYDROLASE"/>
    <property type="match status" value="1"/>
</dbReference>
<name>A0ABR8YRC3_9CLOT</name>
<evidence type="ECO:0000259" key="7">
    <source>
        <dbReference type="PROSITE" id="PS51462"/>
    </source>
</evidence>
<dbReference type="PROSITE" id="PS51462">
    <property type="entry name" value="NUDIX"/>
    <property type="match status" value="1"/>
</dbReference>
<dbReference type="Proteomes" id="UP000627166">
    <property type="component" value="Unassembled WGS sequence"/>
</dbReference>
<keyword evidence="4" id="KW-0378">Hydrolase</keyword>
<proteinExistence type="predicted"/>
<dbReference type="SUPFAM" id="SSF55811">
    <property type="entry name" value="Nudix"/>
    <property type="match status" value="1"/>
</dbReference>
<dbReference type="CDD" id="cd03426">
    <property type="entry name" value="NUDIX_CoAse_Nudt7"/>
    <property type="match status" value="1"/>
</dbReference>
<organism evidence="8 9">
    <name type="scientific">Clostridium faecium</name>
    <dbReference type="NCBI Taxonomy" id="2762223"/>
    <lineage>
        <taxon>Bacteria</taxon>
        <taxon>Bacillati</taxon>
        <taxon>Bacillota</taxon>
        <taxon>Clostridia</taxon>
        <taxon>Eubacteriales</taxon>
        <taxon>Clostridiaceae</taxon>
        <taxon>Clostridium</taxon>
    </lineage>
</organism>
<dbReference type="Gene3D" id="3.90.79.10">
    <property type="entry name" value="Nucleoside Triphosphate Pyrophosphohydrolase"/>
    <property type="match status" value="1"/>
</dbReference>
<keyword evidence="3" id="KW-0479">Metal-binding</keyword>
<evidence type="ECO:0000256" key="5">
    <source>
        <dbReference type="ARBA" id="ARBA00022842"/>
    </source>
</evidence>
<evidence type="ECO:0000256" key="3">
    <source>
        <dbReference type="ARBA" id="ARBA00022723"/>
    </source>
</evidence>
<comment type="cofactor">
    <cofactor evidence="1">
        <name>Mn(2+)</name>
        <dbReference type="ChEBI" id="CHEBI:29035"/>
    </cofactor>
</comment>
<dbReference type="PROSITE" id="PS00893">
    <property type="entry name" value="NUDIX_BOX"/>
    <property type="match status" value="1"/>
</dbReference>
<dbReference type="InterPro" id="IPR020084">
    <property type="entry name" value="NUDIX_hydrolase_CS"/>
</dbReference>
<protein>
    <submittedName>
        <fullName evidence="8">CoA pyrophosphatase</fullName>
    </submittedName>
</protein>
<dbReference type="InterPro" id="IPR000086">
    <property type="entry name" value="NUDIX_hydrolase_dom"/>
</dbReference>
<sequence length="209" mass="24484">MVIDDIKDIFDDRKARPIGEYKNSAVMILLCEDEKNHDINVIFEVRSNKLKSQPGDICLPGGMIEKGESPKEAAIRETMEELNLNKDDIKYIGEMDYFISPYGMFMYTFISKTELEKIEPNKDEVDHIFTVPLKFFMENSPLLYELEIGPINKEGFPFHLINGGEKYKFRQGKLKEYFYKYNDYVIWGFTAQIIKTFIDIIKKNSNIML</sequence>
<dbReference type="PANTHER" id="PTHR12992:SF11">
    <property type="entry name" value="MITOCHONDRIAL COENZYME A DIPHOSPHATASE NUDT8"/>
    <property type="match status" value="1"/>
</dbReference>